<dbReference type="PANTHER" id="PTHR11082:SF25">
    <property type="entry name" value="DUS-LIKE FMN-BINDING DOMAIN-CONTAINING PROTEIN"/>
    <property type="match status" value="1"/>
</dbReference>
<evidence type="ECO:0000256" key="8">
    <source>
        <dbReference type="ARBA" id="ARBA00022884"/>
    </source>
</evidence>
<dbReference type="InterPro" id="IPR024036">
    <property type="entry name" value="tRNA-dHydroUridine_Synthase_C"/>
</dbReference>
<feature type="binding site" evidence="14">
    <location>
        <position position="144"/>
    </location>
    <ligand>
        <name>FMN</name>
        <dbReference type="ChEBI" id="CHEBI:58210"/>
    </ligand>
</feature>
<dbReference type="InterPro" id="IPR035587">
    <property type="entry name" value="DUS-like_FMN-bd"/>
</dbReference>
<evidence type="ECO:0000256" key="9">
    <source>
        <dbReference type="ARBA" id="ARBA00023002"/>
    </source>
</evidence>
<keyword evidence="8" id="KW-0694">RNA-binding</keyword>
<evidence type="ECO:0000256" key="10">
    <source>
        <dbReference type="ARBA" id="ARBA00048205"/>
    </source>
</evidence>
<evidence type="ECO:0000256" key="12">
    <source>
        <dbReference type="PIRNR" id="PIRNR006621"/>
    </source>
</evidence>
<dbReference type="Pfam" id="PF01207">
    <property type="entry name" value="Dus"/>
    <property type="match status" value="1"/>
</dbReference>
<comment type="catalytic activity">
    <reaction evidence="10">
        <text>a 5,6-dihydrouridine in tRNA + NADP(+) = a uridine in tRNA + NADPH + H(+)</text>
        <dbReference type="Rhea" id="RHEA:23624"/>
        <dbReference type="Rhea" id="RHEA-COMP:13339"/>
        <dbReference type="Rhea" id="RHEA-COMP:13887"/>
        <dbReference type="ChEBI" id="CHEBI:15378"/>
        <dbReference type="ChEBI" id="CHEBI:57783"/>
        <dbReference type="ChEBI" id="CHEBI:58349"/>
        <dbReference type="ChEBI" id="CHEBI:65315"/>
        <dbReference type="ChEBI" id="CHEBI:74443"/>
    </reaction>
</comment>
<feature type="domain" description="DUS-like FMN-binding" evidence="15">
    <location>
        <begin position="15"/>
        <end position="307"/>
    </location>
</feature>
<dbReference type="EC" id="1.3.1.-" evidence="12"/>
<keyword evidence="4 12" id="KW-0285">Flavoprotein</keyword>
<evidence type="ECO:0000256" key="2">
    <source>
        <dbReference type="ARBA" id="ARBA00002790"/>
    </source>
</evidence>
<keyword evidence="9 12" id="KW-0560">Oxidoreductase</keyword>
<comment type="cofactor">
    <cofactor evidence="1 12 14">
        <name>FMN</name>
        <dbReference type="ChEBI" id="CHEBI:58210"/>
    </cofactor>
</comment>
<protein>
    <recommendedName>
        <fullName evidence="12">tRNA-dihydrouridine synthase</fullName>
        <ecNumber evidence="12">1.3.1.-</ecNumber>
    </recommendedName>
</protein>
<dbReference type="GO" id="GO:0017150">
    <property type="term" value="F:tRNA dihydrouridine synthase activity"/>
    <property type="evidence" value="ECO:0007669"/>
    <property type="project" value="InterPro"/>
</dbReference>
<name>A0A0G0BY85_9BACT</name>
<keyword evidence="5 12" id="KW-0288">FMN</keyword>
<dbReference type="STRING" id="1618566.UR35_C0016G0008"/>
<feature type="binding site" evidence="14">
    <location>
        <position position="74"/>
    </location>
    <ligand>
        <name>FMN</name>
        <dbReference type="ChEBI" id="CHEBI:58210"/>
    </ligand>
</feature>
<feature type="active site" description="Proton donor" evidence="13">
    <location>
        <position position="104"/>
    </location>
</feature>
<dbReference type="PANTHER" id="PTHR11082">
    <property type="entry name" value="TRNA-DIHYDROURIDINE SYNTHASE"/>
    <property type="match status" value="1"/>
</dbReference>
<dbReference type="PIRSF" id="PIRSF006621">
    <property type="entry name" value="Dus"/>
    <property type="match status" value="1"/>
</dbReference>
<dbReference type="EMBL" id="LBOW01000016">
    <property type="protein sequence ID" value="KKP43830.1"/>
    <property type="molecule type" value="Genomic_DNA"/>
</dbReference>
<dbReference type="AlphaFoldDB" id="A0A0G0BY85"/>
<comment type="catalytic activity">
    <reaction evidence="11">
        <text>a 5,6-dihydrouridine in tRNA + NAD(+) = a uridine in tRNA + NADH + H(+)</text>
        <dbReference type="Rhea" id="RHEA:54452"/>
        <dbReference type="Rhea" id="RHEA-COMP:13339"/>
        <dbReference type="Rhea" id="RHEA-COMP:13887"/>
        <dbReference type="ChEBI" id="CHEBI:15378"/>
        <dbReference type="ChEBI" id="CHEBI:57540"/>
        <dbReference type="ChEBI" id="CHEBI:57945"/>
        <dbReference type="ChEBI" id="CHEBI:65315"/>
        <dbReference type="ChEBI" id="CHEBI:74443"/>
    </reaction>
</comment>
<dbReference type="InterPro" id="IPR001269">
    <property type="entry name" value="DUS_fam"/>
</dbReference>
<dbReference type="Proteomes" id="UP000034778">
    <property type="component" value="Unassembled WGS sequence"/>
</dbReference>
<accession>A0A0G0BY85</accession>
<dbReference type="PATRIC" id="fig|1618566.3.peg.966"/>
<dbReference type="CDD" id="cd02801">
    <property type="entry name" value="DUS_like_FMN"/>
    <property type="match status" value="1"/>
</dbReference>
<evidence type="ECO:0000259" key="15">
    <source>
        <dbReference type="Pfam" id="PF01207"/>
    </source>
</evidence>
<keyword evidence="14" id="KW-0547">Nucleotide-binding</keyword>
<keyword evidence="3" id="KW-0820">tRNA-binding</keyword>
<organism evidence="16 17">
    <name type="scientific">Candidatus Woesebacteria bacterium GW2011_GWB1_33_22</name>
    <dbReference type="NCBI Taxonomy" id="1618566"/>
    <lineage>
        <taxon>Bacteria</taxon>
        <taxon>Candidatus Woeseibacteriota</taxon>
    </lineage>
</organism>
<evidence type="ECO:0000313" key="16">
    <source>
        <dbReference type="EMBL" id="KKP43830.1"/>
    </source>
</evidence>
<comment type="function">
    <text evidence="2 12">Catalyzes the synthesis of 5,6-dihydrouridine (D), a modified base found in the D-loop of most tRNAs, via the reduction of the C5-C6 double bond in target uridines.</text>
</comment>
<feature type="binding site" evidence="14">
    <location>
        <position position="172"/>
    </location>
    <ligand>
        <name>FMN</name>
        <dbReference type="ChEBI" id="CHEBI:58210"/>
    </ligand>
</feature>
<keyword evidence="7" id="KW-0521">NADP</keyword>
<evidence type="ECO:0000256" key="5">
    <source>
        <dbReference type="ARBA" id="ARBA00022643"/>
    </source>
</evidence>
<evidence type="ECO:0000256" key="13">
    <source>
        <dbReference type="PIRSR" id="PIRSR006621-1"/>
    </source>
</evidence>
<sequence>MTNFWQKLPKPFTVLAPMEGVTDFAFRETISRYLPRPDVLFTEFTNVDGLNSNGFEKTIKRFKFSKTQKPIIAQVWGTNPKNFFKSAKIIKDLGFDGIDINMGCPDREAVKTGGGAALIKNTKLVKEIINTTRNGAKNLPFSIKTRLGYDRIVTDEWIGFLLEQKIDAISIHLRTAGQKSLGLANWNELKKVVNLRNRISPNTIIIGNGDVKSYQEIIDKHNEFGADGVMIGRGIFSNSWIFDKQNNKHTPQEYKEILIKHLNLYDPSQNYDTLKKFFKMYINNFKGAKELRVKLMATKNVNEALDLLK</sequence>
<evidence type="ECO:0000256" key="6">
    <source>
        <dbReference type="ARBA" id="ARBA00022694"/>
    </source>
</evidence>
<reference evidence="16 17" key="1">
    <citation type="journal article" date="2015" name="Nature">
        <title>rRNA introns, odd ribosomes, and small enigmatic genomes across a large radiation of phyla.</title>
        <authorList>
            <person name="Brown C.T."/>
            <person name="Hug L.A."/>
            <person name="Thomas B.C."/>
            <person name="Sharon I."/>
            <person name="Castelle C.J."/>
            <person name="Singh A."/>
            <person name="Wilkins M.J."/>
            <person name="Williams K.H."/>
            <person name="Banfield J.F."/>
        </authorList>
    </citation>
    <scope>NUCLEOTIDE SEQUENCE [LARGE SCALE GENOMIC DNA]</scope>
</reference>
<dbReference type="GO" id="GO:0000049">
    <property type="term" value="F:tRNA binding"/>
    <property type="evidence" value="ECO:0007669"/>
    <property type="project" value="UniProtKB-KW"/>
</dbReference>
<gene>
    <name evidence="16" type="ORF">UR35_C0016G0008</name>
</gene>
<feature type="binding site" evidence="14">
    <location>
        <begin position="232"/>
        <end position="233"/>
    </location>
    <ligand>
        <name>FMN</name>
        <dbReference type="ChEBI" id="CHEBI:58210"/>
    </ligand>
</feature>
<dbReference type="SUPFAM" id="SSF51395">
    <property type="entry name" value="FMN-linked oxidoreductases"/>
    <property type="match status" value="1"/>
</dbReference>
<dbReference type="Gene3D" id="1.10.1200.80">
    <property type="entry name" value="Putative flavin oxidoreducatase, domain 2"/>
    <property type="match status" value="1"/>
</dbReference>
<dbReference type="PROSITE" id="PS01136">
    <property type="entry name" value="UPF0034"/>
    <property type="match status" value="1"/>
</dbReference>
<dbReference type="InterPro" id="IPR018517">
    <property type="entry name" value="tRNA_hU_synthase_CS"/>
</dbReference>
<proteinExistence type="inferred from homology"/>
<keyword evidence="6 12" id="KW-0819">tRNA processing</keyword>
<evidence type="ECO:0000256" key="7">
    <source>
        <dbReference type="ARBA" id="ARBA00022857"/>
    </source>
</evidence>
<evidence type="ECO:0000313" key="17">
    <source>
        <dbReference type="Proteomes" id="UP000034778"/>
    </source>
</evidence>
<evidence type="ECO:0000256" key="11">
    <source>
        <dbReference type="ARBA" id="ARBA00048802"/>
    </source>
</evidence>
<comment type="similarity">
    <text evidence="12">Belongs to the dus family.</text>
</comment>
<evidence type="ECO:0000256" key="1">
    <source>
        <dbReference type="ARBA" id="ARBA00001917"/>
    </source>
</evidence>
<dbReference type="InterPro" id="IPR013785">
    <property type="entry name" value="Aldolase_TIM"/>
</dbReference>
<evidence type="ECO:0000256" key="3">
    <source>
        <dbReference type="ARBA" id="ARBA00022555"/>
    </source>
</evidence>
<evidence type="ECO:0000256" key="14">
    <source>
        <dbReference type="PIRSR" id="PIRSR006621-2"/>
    </source>
</evidence>
<comment type="caution">
    <text evidence="16">The sequence shown here is derived from an EMBL/GenBank/DDBJ whole genome shotgun (WGS) entry which is preliminary data.</text>
</comment>
<dbReference type="Gene3D" id="3.20.20.70">
    <property type="entry name" value="Aldolase class I"/>
    <property type="match status" value="1"/>
</dbReference>
<dbReference type="GO" id="GO:0050660">
    <property type="term" value="F:flavin adenine dinucleotide binding"/>
    <property type="evidence" value="ECO:0007669"/>
    <property type="project" value="InterPro"/>
</dbReference>
<evidence type="ECO:0000256" key="4">
    <source>
        <dbReference type="ARBA" id="ARBA00022630"/>
    </source>
</evidence>